<dbReference type="EMBL" id="JAVYJV010000018">
    <property type="protein sequence ID" value="KAK4346645.1"/>
    <property type="molecule type" value="Genomic_DNA"/>
</dbReference>
<evidence type="ECO:0000313" key="3">
    <source>
        <dbReference type="EMBL" id="KAK4346645.1"/>
    </source>
</evidence>
<dbReference type="GO" id="GO:0015098">
    <property type="term" value="F:molybdate ion transmembrane transporter activity"/>
    <property type="evidence" value="ECO:0007669"/>
    <property type="project" value="InterPro"/>
</dbReference>
<evidence type="ECO:0000256" key="2">
    <source>
        <dbReference type="SAM" id="Phobius"/>
    </source>
</evidence>
<feature type="transmembrane region" description="Helical" evidence="2">
    <location>
        <begin position="327"/>
        <end position="345"/>
    </location>
</feature>
<feature type="transmembrane region" description="Helical" evidence="2">
    <location>
        <begin position="259"/>
        <end position="280"/>
    </location>
</feature>
<feature type="transmembrane region" description="Helical" evidence="2">
    <location>
        <begin position="88"/>
        <end position="106"/>
    </location>
</feature>
<reference evidence="3" key="1">
    <citation type="submission" date="2023-12" db="EMBL/GenBank/DDBJ databases">
        <title>Genome assembly of Anisodus tanguticus.</title>
        <authorList>
            <person name="Wang Y.-J."/>
        </authorList>
    </citation>
    <scope>NUCLEOTIDE SEQUENCE</scope>
    <source>
        <strain evidence="3">KB-2021</strain>
        <tissue evidence="3">Leaf</tissue>
    </source>
</reference>
<feature type="transmembrane region" description="Helical" evidence="2">
    <location>
        <begin position="15"/>
        <end position="31"/>
    </location>
</feature>
<feature type="transmembrane region" description="Helical" evidence="2">
    <location>
        <begin position="56"/>
        <end position="76"/>
    </location>
</feature>
<protein>
    <recommendedName>
        <fullName evidence="5">Molybdate-anion transporter-like</fullName>
    </recommendedName>
</protein>
<organism evidence="3 4">
    <name type="scientific">Anisodus tanguticus</name>
    <dbReference type="NCBI Taxonomy" id="243964"/>
    <lineage>
        <taxon>Eukaryota</taxon>
        <taxon>Viridiplantae</taxon>
        <taxon>Streptophyta</taxon>
        <taxon>Embryophyta</taxon>
        <taxon>Tracheophyta</taxon>
        <taxon>Spermatophyta</taxon>
        <taxon>Magnoliopsida</taxon>
        <taxon>eudicotyledons</taxon>
        <taxon>Gunneridae</taxon>
        <taxon>Pentapetalae</taxon>
        <taxon>asterids</taxon>
        <taxon>lamiids</taxon>
        <taxon>Solanales</taxon>
        <taxon>Solanaceae</taxon>
        <taxon>Solanoideae</taxon>
        <taxon>Hyoscyameae</taxon>
        <taxon>Anisodus</taxon>
    </lineage>
</organism>
<dbReference type="Gene3D" id="1.20.1250.20">
    <property type="entry name" value="MFS general substrate transporter like domains"/>
    <property type="match status" value="1"/>
</dbReference>
<dbReference type="AlphaFoldDB" id="A0AAE1V3J1"/>
<feature type="transmembrane region" description="Helical" evidence="2">
    <location>
        <begin position="141"/>
        <end position="159"/>
    </location>
</feature>
<keyword evidence="2" id="KW-0472">Membrane</keyword>
<feature type="transmembrane region" description="Helical" evidence="2">
    <location>
        <begin position="377"/>
        <end position="396"/>
    </location>
</feature>
<feature type="transmembrane region" description="Helical" evidence="2">
    <location>
        <begin position="118"/>
        <end position="135"/>
    </location>
</feature>
<feature type="transmembrane region" description="Helical" evidence="2">
    <location>
        <begin position="351"/>
        <end position="370"/>
    </location>
</feature>
<keyword evidence="4" id="KW-1185">Reference proteome</keyword>
<evidence type="ECO:0000313" key="4">
    <source>
        <dbReference type="Proteomes" id="UP001291623"/>
    </source>
</evidence>
<feature type="transmembrane region" description="Helical" evidence="2">
    <location>
        <begin position="209"/>
        <end position="229"/>
    </location>
</feature>
<dbReference type="SUPFAM" id="SSF103473">
    <property type="entry name" value="MFS general substrate transporter"/>
    <property type="match status" value="1"/>
</dbReference>
<sequence length="465" mass="52858">MGVIVESDVWEPNPALHLFFFISCCLSIYYLPNTTRTSAVFDHAPSSSFIRFHRNFLLLFSLSSVMEGLLAVFGEYDLVYHGVCREQMVISLCIGYAASLFVGTFLGMLSDLIGQRKVCLLFCLLHLFFAIWRMVTGHPSIWLASICLSLASTIFFFNFEIWMVVEHDKLEQRQDSVNDMFWLMTFLESASFIGSQVVGNWLIGGHEKTSLLAPSSAVVIMAFSALAYVSRGWKEDPKSIILKDYQTKFRTYILGDKRVWLLSWTQATIHFSVAVFWFIWALTIVADGREVFLGLIYPCLLGAKMLGSTAFSWFFSVPLSLRTEECLVYACIIMGFVTSIVAFDYQDIEILVMLFCIFHVCVGLVLPSLARLRTMHVSVYLLVAWKIRVLGIIHIFPDKINAIEVLLVYVELLDNVLMDCMRGFYQNIENSTIIAMAALGLFSAAGCMYMLKRLGKQPHQSWHKL</sequence>
<dbReference type="Proteomes" id="UP001291623">
    <property type="component" value="Unassembled WGS sequence"/>
</dbReference>
<dbReference type="PANTHER" id="PTHR23516">
    <property type="entry name" value="SAM (S-ADENOSYL METHIONINE) TRANSPORTER"/>
    <property type="match status" value="1"/>
</dbReference>
<name>A0AAE1V3J1_9SOLA</name>
<feature type="transmembrane region" description="Helical" evidence="2">
    <location>
        <begin position="180"/>
        <end position="203"/>
    </location>
</feature>
<proteinExistence type="inferred from homology"/>
<accession>A0AAE1V3J1</accession>
<dbReference type="PANTHER" id="PTHR23516:SF2">
    <property type="entry name" value="MOLYBDATE-ANION TRANSPORTER"/>
    <property type="match status" value="1"/>
</dbReference>
<keyword evidence="2" id="KW-0812">Transmembrane</keyword>
<dbReference type="InterPro" id="IPR036259">
    <property type="entry name" value="MFS_trans_sf"/>
</dbReference>
<dbReference type="Pfam" id="PF05631">
    <property type="entry name" value="MFS_5"/>
    <property type="match status" value="1"/>
</dbReference>
<keyword evidence="2" id="KW-1133">Transmembrane helix</keyword>
<feature type="transmembrane region" description="Helical" evidence="2">
    <location>
        <begin position="292"/>
        <end position="315"/>
    </location>
</feature>
<dbReference type="InterPro" id="IPR008509">
    <property type="entry name" value="MOT2/MFSD5"/>
</dbReference>
<feature type="transmembrane region" description="Helical" evidence="2">
    <location>
        <begin position="431"/>
        <end position="451"/>
    </location>
</feature>
<dbReference type="GO" id="GO:0016020">
    <property type="term" value="C:membrane"/>
    <property type="evidence" value="ECO:0007669"/>
    <property type="project" value="InterPro"/>
</dbReference>
<evidence type="ECO:0000256" key="1">
    <source>
        <dbReference type="ARBA" id="ARBA00044504"/>
    </source>
</evidence>
<gene>
    <name evidence="3" type="ORF">RND71_032984</name>
</gene>
<comment type="similarity">
    <text evidence="1">Belongs to the major facilitator superfamily. Phosphate:H(+) symporter (TC 2.A.1.9) family.</text>
</comment>
<comment type="caution">
    <text evidence="3">The sequence shown here is derived from an EMBL/GenBank/DDBJ whole genome shotgun (WGS) entry which is preliminary data.</text>
</comment>
<evidence type="ECO:0008006" key="5">
    <source>
        <dbReference type="Google" id="ProtNLM"/>
    </source>
</evidence>